<evidence type="ECO:0000313" key="1">
    <source>
        <dbReference type="EMBL" id="GJS71196.1"/>
    </source>
</evidence>
<reference evidence="1" key="1">
    <citation type="journal article" date="2022" name="Int. J. Mol. Sci.">
        <title>Draft Genome of Tanacetum Coccineum: Genomic Comparison of Closely Related Tanacetum-Family Plants.</title>
        <authorList>
            <person name="Yamashiro T."/>
            <person name="Shiraishi A."/>
            <person name="Nakayama K."/>
            <person name="Satake H."/>
        </authorList>
    </citation>
    <scope>NUCLEOTIDE SEQUENCE</scope>
</reference>
<organism evidence="1 2">
    <name type="scientific">Tanacetum coccineum</name>
    <dbReference type="NCBI Taxonomy" id="301880"/>
    <lineage>
        <taxon>Eukaryota</taxon>
        <taxon>Viridiplantae</taxon>
        <taxon>Streptophyta</taxon>
        <taxon>Embryophyta</taxon>
        <taxon>Tracheophyta</taxon>
        <taxon>Spermatophyta</taxon>
        <taxon>Magnoliopsida</taxon>
        <taxon>eudicotyledons</taxon>
        <taxon>Gunneridae</taxon>
        <taxon>Pentapetalae</taxon>
        <taxon>asterids</taxon>
        <taxon>campanulids</taxon>
        <taxon>Asterales</taxon>
        <taxon>Asteraceae</taxon>
        <taxon>Asteroideae</taxon>
        <taxon>Anthemideae</taxon>
        <taxon>Anthemidinae</taxon>
        <taxon>Tanacetum</taxon>
    </lineage>
</organism>
<name>A0ABQ4Y1H0_9ASTR</name>
<comment type="caution">
    <text evidence="1">The sequence shown here is derived from an EMBL/GenBank/DDBJ whole genome shotgun (WGS) entry which is preliminary data.</text>
</comment>
<accession>A0ABQ4Y1H0</accession>
<gene>
    <name evidence="1" type="ORF">Tco_0704037</name>
</gene>
<protein>
    <submittedName>
        <fullName evidence="1">Uncharacterized protein</fullName>
    </submittedName>
</protein>
<dbReference type="EMBL" id="BQNB010009988">
    <property type="protein sequence ID" value="GJS71196.1"/>
    <property type="molecule type" value="Genomic_DNA"/>
</dbReference>
<reference evidence="1" key="2">
    <citation type="submission" date="2022-01" db="EMBL/GenBank/DDBJ databases">
        <authorList>
            <person name="Yamashiro T."/>
            <person name="Shiraishi A."/>
            <person name="Satake H."/>
            <person name="Nakayama K."/>
        </authorList>
    </citation>
    <scope>NUCLEOTIDE SEQUENCE</scope>
</reference>
<evidence type="ECO:0000313" key="2">
    <source>
        <dbReference type="Proteomes" id="UP001151760"/>
    </source>
</evidence>
<proteinExistence type="predicted"/>
<sequence>MAAPGAGNQVARRVIDDLLNALIAKMEAFEDQGEVFDTLMSLRDDRYVEETKLAGLNKLITQGEEEIEMKEAQLECFECLGMSFLFSLEIVCVATLHNLAALGVWVADNAFQNLVCLEVAQLNMVSVMHSLSQCTPMSPLSFMQSLLPLFGIHGPFFILDKLSEVAESPRLADKMKYVFGRSRGEDESFAKLVRDLCFALRISLSKKRRLVAELEALGEREGAAKPFEHMKEIVARDAVTLGELETLLARALVGVSLKAGFVADMEEKA</sequence>
<dbReference type="Proteomes" id="UP001151760">
    <property type="component" value="Unassembled WGS sequence"/>
</dbReference>
<keyword evidence="2" id="KW-1185">Reference proteome</keyword>